<feature type="region of interest" description="Disordered" evidence="1">
    <location>
        <begin position="429"/>
        <end position="448"/>
    </location>
</feature>
<name>A0A2T7C2D2_9POAL</name>
<protein>
    <submittedName>
        <fullName evidence="2">Uncharacterized protein</fullName>
    </submittedName>
</protein>
<keyword evidence="3" id="KW-1185">Reference proteome</keyword>
<gene>
    <name evidence="2" type="ORF">GQ55_9G125600</name>
</gene>
<dbReference type="AlphaFoldDB" id="A0A2T7C2D2"/>
<proteinExistence type="predicted"/>
<reference evidence="2 3" key="1">
    <citation type="submission" date="2018-04" db="EMBL/GenBank/DDBJ databases">
        <title>WGS assembly of Panicum hallii var. hallii HAL2.</title>
        <authorList>
            <person name="Lovell J."/>
            <person name="Jenkins J."/>
            <person name="Lowry D."/>
            <person name="Mamidi S."/>
            <person name="Sreedasyam A."/>
            <person name="Weng X."/>
            <person name="Barry K."/>
            <person name="Bonette J."/>
            <person name="Campitelli B."/>
            <person name="Daum C."/>
            <person name="Gordon S."/>
            <person name="Gould B."/>
            <person name="Lipzen A."/>
            <person name="MacQueen A."/>
            <person name="Palacio-Mejia J."/>
            <person name="Plott C."/>
            <person name="Shakirov E."/>
            <person name="Shu S."/>
            <person name="Yoshinaga Y."/>
            <person name="Zane M."/>
            <person name="Rokhsar D."/>
            <person name="Grimwood J."/>
            <person name="Schmutz J."/>
            <person name="Juenger T."/>
        </authorList>
    </citation>
    <scope>NUCLEOTIDE SEQUENCE [LARGE SCALE GENOMIC DNA]</scope>
    <source>
        <strain evidence="3">cv. HAL2</strain>
    </source>
</reference>
<dbReference type="Gramene" id="PUZ37511">
    <property type="protein sequence ID" value="PUZ37511"/>
    <property type="gene ID" value="GQ55_9G125600"/>
</dbReference>
<feature type="compositionally biased region" description="Basic and acidic residues" evidence="1">
    <location>
        <begin position="72"/>
        <end position="148"/>
    </location>
</feature>
<accession>A0A2T7C2D2</accession>
<evidence type="ECO:0000313" key="3">
    <source>
        <dbReference type="Proteomes" id="UP000244336"/>
    </source>
</evidence>
<dbReference type="OrthoDB" id="694604at2759"/>
<feature type="region of interest" description="Disordered" evidence="1">
    <location>
        <begin position="30"/>
        <end position="413"/>
    </location>
</feature>
<dbReference type="Proteomes" id="UP000244336">
    <property type="component" value="Chromosome 9"/>
</dbReference>
<evidence type="ECO:0000256" key="1">
    <source>
        <dbReference type="SAM" id="MobiDB-lite"/>
    </source>
</evidence>
<feature type="compositionally biased region" description="Basic and acidic residues" evidence="1">
    <location>
        <begin position="267"/>
        <end position="277"/>
    </location>
</feature>
<feature type="compositionally biased region" description="Basic residues" evidence="1">
    <location>
        <begin position="226"/>
        <end position="237"/>
    </location>
</feature>
<dbReference type="STRING" id="1504633.A0A2T7C2D2"/>
<sequence length="467" mass="48533">MRLGPPPAIDAKQILFFCRLFSESVPAFQGASPHLRRSPGSGGEESMDAAPGAKPTRREPPPVPPNYVSLRHLQELRLKEKEEQERRRREEEEAAARREAEKAAAARREAQKAAAARREAKEAAAARREAEKAAAIKREAALKEEAKGRAVSWEASGGDKERHRGGGQAQGQGHQWIAVAHRAPVTSPWPMGRRQGAAGKNEAAIGGGRGKKGPDDSIPDNAPHGGGKHRVKGKWKGTGKEKLADALPASSQGGKPAEVVPQPLHGGKPESKSESKAKGKGPGDQAAESSSSDVPGEPADAAILSSRGRFQRGRPTGAGGRSAETCAGISPEKAAGPSPPRGVKSDDMGKPKPSAARRADAMAGSNSPDGKKAAPAQAPCPSVADGSSKPTSGGELRNTMEAKPGGLVEGQRRRQVAVVQAVAELNPRGARCSAGPWRGRGNEATEQHGRVWVPKAAAAGSSAGAEL</sequence>
<organism evidence="2 3">
    <name type="scientific">Panicum hallii var. hallii</name>
    <dbReference type="NCBI Taxonomy" id="1504633"/>
    <lineage>
        <taxon>Eukaryota</taxon>
        <taxon>Viridiplantae</taxon>
        <taxon>Streptophyta</taxon>
        <taxon>Embryophyta</taxon>
        <taxon>Tracheophyta</taxon>
        <taxon>Spermatophyta</taxon>
        <taxon>Magnoliopsida</taxon>
        <taxon>Liliopsida</taxon>
        <taxon>Poales</taxon>
        <taxon>Poaceae</taxon>
        <taxon>PACMAD clade</taxon>
        <taxon>Panicoideae</taxon>
        <taxon>Panicodae</taxon>
        <taxon>Paniceae</taxon>
        <taxon>Panicinae</taxon>
        <taxon>Panicum</taxon>
        <taxon>Panicum sect. Panicum</taxon>
    </lineage>
</organism>
<dbReference type="EMBL" id="CM009757">
    <property type="protein sequence ID" value="PUZ37511.1"/>
    <property type="molecule type" value="Genomic_DNA"/>
</dbReference>
<evidence type="ECO:0000313" key="2">
    <source>
        <dbReference type="EMBL" id="PUZ37511.1"/>
    </source>
</evidence>